<dbReference type="GO" id="GO:0008270">
    <property type="term" value="F:zinc ion binding"/>
    <property type="evidence" value="ECO:0007669"/>
    <property type="project" value="InterPro"/>
</dbReference>
<dbReference type="AlphaFoldDB" id="A0A644SWG8"/>
<feature type="domain" description="Peptidase M14" evidence="7">
    <location>
        <begin position="16"/>
        <end position="281"/>
    </location>
</feature>
<evidence type="ECO:0000256" key="3">
    <source>
        <dbReference type="ARBA" id="ARBA00022670"/>
    </source>
</evidence>
<comment type="similarity">
    <text evidence="2">Belongs to the peptidase M14 family.</text>
</comment>
<dbReference type="GO" id="GO:0006508">
    <property type="term" value="P:proteolysis"/>
    <property type="evidence" value="ECO:0007669"/>
    <property type="project" value="UniProtKB-KW"/>
</dbReference>
<dbReference type="Pfam" id="PF00246">
    <property type="entry name" value="Peptidase_M14"/>
    <property type="match status" value="1"/>
</dbReference>
<dbReference type="GO" id="GO:0005615">
    <property type="term" value="C:extracellular space"/>
    <property type="evidence" value="ECO:0007669"/>
    <property type="project" value="TreeGrafter"/>
</dbReference>
<evidence type="ECO:0000256" key="6">
    <source>
        <dbReference type="ARBA" id="ARBA00023049"/>
    </source>
</evidence>
<keyword evidence="3" id="KW-0645">Protease</keyword>
<sequence>MTIDERLSRVPTFSQFYGTDELYDHAKRVAEANPDICSLTYVGQSKNGEKIPMVRVGNGPTSILLFASPHPNEPIGAMMAYFLLDELVACPEMRGGRTWNIIPCVDPDGTRRNEGWFKGPYTLKNYARHFYRPKGDDQVEWTFPVEYKTFKFDKPIPETKALMKAIDMTRPAVMYSLHNSGFGGAYYYISRPLEAAYPDFHRLPTERGLSLSLGEPESPYCKELYPAVYATNFASDAYDYFEKFGTGDPASYMFGGGSSRDYAETVSKPFTLIAEVPYFKTARIADTSLVGKKRGTVVLDGLERSRALLSFAKKIVDDTLALLTEEPVLRDASASFIGQMLNRMEGEKAWAMSKEIMEQEATVAQEAHALYITPFYQGIIISMYRRALKAQLAKEYNPVIEEAYKTLDSKIDAMMDDIGKALDYGTVAIRDLVQIQYGALLAVLNGLGL</sequence>
<evidence type="ECO:0000256" key="5">
    <source>
        <dbReference type="ARBA" id="ARBA00022833"/>
    </source>
</evidence>
<evidence type="ECO:0000256" key="2">
    <source>
        <dbReference type="ARBA" id="ARBA00005988"/>
    </source>
</evidence>
<keyword evidence="4" id="KW-0378">Hydrolase</keyword>
<accession>A0A644SWG8</accession>
<dbReference type="InterPro" id="IPR000834">
    <property type="entry name" value="Peptidase_M14"/>
</dbReference>
<reference evidence="8" key="1">
    <citation type="submission" date="2019-08" db="EMBL/GenBank/DDBJ databases">
        <authorList>
            <person name="Kucharzyk K."/>
            <person name="Murdoch R.W."/>
            <person name="Higgins S."/>
            <person name="Loffler F."/>
        </authorList>
    </citation>
    <scope>NUCLEOTIDE SEQUENCE</scope>
</reference>
<dbReference type="SUPFAM" id="SSF53187">
    <property type="entry name" value="Zn-dependent exopeptidases"/>
    <property type="match status" value="1"/>
</dbReference>
<dbReference type="SMART" id="SM00631">
    <property type="entry name" value="Zn_pept"/>
    <property type="match status" value="1"/>
</dbReference>
<dbReference type="Gene3D" id="3.40.630.10">
    <property type="entry name" value="Zn peptidases"/>
    <property type="match status" value="1"/>
</dbReference>
<keyword evidence="6" id="KW-0482">Metalloprotease</keyword>
<dbReference type="PANTHER" id="PTHR11705">
    <property type="entry name" value="PROTEASE FAMILY M14 CARBOXYPEPTIDASE A,B"/>
    <property type="match status" value="1"/>
</dbReference>
<evidence type="ECO:0000313" key="8">
    <source>
        <dbReference type="EMBL" id="MPL58996.1"/>
    </source>
</evidence>
<dbReference type="GO" id="GO:0004181">
    <property type="term" value="F:metallocarboxypeptidase activity"/>
    <property type="evidence" value="ECO:0007669"/>
    <property type="project" value="InterPro"/>
</dbReference>
<evidence type="ECO:0000256" key="1">
    <source>
        <dbReference type="ARBA" id="ARBA00001947"/>
    </source>
</evidence>
<evidence type="ECO:0000259" key="7">
    <source>
        <dbReference type="SMART" id="SM00631"/>
    </source>
</evidence>
<comment type="cofactor">
    <cofactor evidence="1">
        <name>Zn(2+)</name>
        <dbReference type="ChEBI" id="CHEBI:29105"/>
    </cofactor>
</comment>
<dbReference type="EMBL" id="VSSQ01000008">
    <property type="protein sequence ID" value="MPL58996.1"/>
    <property type="molecule type" value="Genomic_DNA"/>
</dbReference>
<keyword evidence="5" id="KW-0862">Zinc</keyword>
<proteinExistence type="inferred from homology"/>
<comment type="caution">
    <text evidence="8">The sequence shown here is derived from an EMBL/GenBank/DDBJ whole genome shotgun (WGS) entry which is preliminary data.</text>
</comment>
<gene>
    <name evidence="8" type="ORF">SDC9_04544</name>
</gene>
<evidence type="ECO:0000256" key="4">
    <source>
        <dbReference type="ARBA" id="ARBA00022801"/>
    </source>
</evidence>
<organism evidence="8">
    <name type="scientific">bioreactor metagenome</name>
    <dbReference type="NCBI Taxonomy" id="1076179"/>
    <lineage>
        <taxon>unclassified sequences</taxon>
        <taxon>metagenomes</taxon>
        <taxon>ecological metagenomes</taxon>
    </lineage>
</organism>
<name>A0A644SWG8_9ZZZZ</name>
<protein>
    <recommendedName>
        <fullName evidence="7">Peptidase M14 domain-containing protein</fullName>
    </recommendedName>
</protein>
<dbReference type="PANTHER" id="PTHR11705:SF143">
    <property type="entry name" value="SLL0236 PROTEIN"/>
    <property type="match status" value="1"/>
</dbReference>